<gene>
    <name evidence="1" type="ORF">LCGC14_1867720</name>
</gene>
<organism evidence="1">
    <name type="scientific">marine sediment metagenome</name>
    <dbReference type="NCBI Taxonomy" id="412755"/>
    <lineage>
        <taxon>unclassified sequences</taxon>
        <taxon>metagenomes</taxon>
        <taxon>ecological metagenomes</taxon>
    </lineage>
</organism>
<dbReference type="EMBL" id="LAZR01019004">
    <property type="protein sequence ID" value="KKL94132.1"/>
    <property type="molecule type" value="Genomic_DNA"/>
</dbReference>
<protein>
    <submittedName>
        <fullName evidence="1">Uncharacterized protein</fullName>
    </submittedName>
</protein>
<reference evidence="1" key="1">
    <citation type="journal article" date="2015" name="Nature">
        <title>Complex archaea that bridge the gap between prokaryotes and eukaryotes.</title>
        <authorList>
            <person name="Spang A."/>
            <person name="Saw J.H."/>
            <person name="Jorgensen S.L."/>
            <person name="Zaremba-Niedzwiedzka K."/>
            <person name="Martijn J."/>
            <person name="Lind A.E."/>
            <person name="van Eijk R."/>
            <person name="Schleper C."/>
            <person name="Guy L."/>
            <person name="Ettema T.J."/>
        </authorList>
    </citation>
    <scope>NUCLEOTIDE SEQUENCE</scope>
</reference>
<accession>A0A0F9J4M4</accession>
<feature type="non-terminal residue" evidence="1">
    <location>
        <position position="1"/>
    </location>
</feature>
<proteinExistence type="predicted"/>
<name>A0A0F9J4M4_9ZZZZ</name>
<sequence>TAVHYAGLDQEDELTASLACHRYNDQTEKEFGGAGVFHEDVLCDLADIRLLSPLARARSGFTRFRDRHRDTLADTVLQSCRLNGEDIDGLFDLANVTPAIRKAT</sequence>
<evidence type="ECO:0000313" key="1">
    <source>
        <dbReference type="EMBL" id="KKL94132.1"/>
    </source>
</evidence>
<dbReference type="AlphaFoldDB" id="A0A0F9J4M4"/>
<comment type="caution">
    <text evidence="1">The sequence shown here is derived from an EMBL/GenBank/DDBJ whole genome shotgun (WGS) entry which is preliminary data.</text>
</comment>